<name>A0A2K5ENX4_AOTNA</name>
<evidence type="ECO:0000313" key="1">
    <source>
        <dbReference type="Ensembl" id="ENSANAP00000034892.1"/>
    </source>
</evidence>
<protein>
    <submittedName>
        <fullName evidence="1">Uncharacterized protein</fullName>
    </submittedName>
</protein>
<dbReference type="Proteomes" id="UP000233020">
    <property type="component" value="Unplaced"/>
</dbReference>
<proteinExistence type="predicted"/>
<dbReference type="GeneTree" id="ENSGT00910000147297"/>
<dbReference type="AlphaFoldDB" id="A0A2K5ENX4"/>
<dbReference type="Ensembl" id="ENSANAT00000052958.1">
    <property type="protein sequence ID" value="ENSANAP00000034892.1"/>
    <property type="gene ID" value="ENSANAG00000035024.1"/>
</dbReference>
<dbReference type="OMA" id="IFLCHVM"/>
<organism evidence="1 2">
    <name type="scientific">Aotus nancymaae</name>
    <name type="common">Ma's night monkey</name>
    <dbReference type="NCBI Taxonomy" id="37293"/>
    <lineage>
        <taxon>Eukaryota</taxon>
        <taxon>Metazoa</taxon>
        <taxon>Chordata</taxon>
        <taxon>Craniata</taxon>
        <taxon>Vertebrata</taxon>
        <taxon>Euteleostomi</taxon>
        <taxon>Mammalia</taxon>
        <taxon>Eutheria</taxon>
        <taxon>Euarchontoglires</taxon>
        <taxon>Primates</taxon>
        <taxon>Haplorrhini</taxon>
        <taxon>Platyrrhini</taxon>
        <taxon>Aotidae</taxon>
        <taxon>Aotus</taxon>
    </lineage>
</organism>
<sequence>MSTWFPYMLVAHHQGVFISMKKGLQEAAVAVAPNFGAPGWASCLWGHLGGRRSRPHQPIFFYSSSVRGFFFFFLLKGISHGEHFGEDAIFLCHVMLFPHLTLAALS</sequence>
<reference evidence="1" key="2">
    <citation type="submission" date="2025-09" db="UniProtKB">
        <authorList>
            <consortium name="Ensembl"/>
        </authorList>
    </citation>
    <scope>IDENTIFICATION</scope>
</reference>
<evidence type="ECO:0000313" key="2">
    <source>
        <dbReference type="Proteomes" id="UP000233020"/>
    </source>
</evidence>
<keyword evidence="2" id="KW-1185">Reference proteome</keyword>
<reference evidence="1" key="1">
    <citation type="submission" date="2025-08" db="UniProtKB">
        <authorList>
            <consortium name="Ensembl"/>
        </authorList>
    </citation>
    <scope>IDENTIFICATION</scope>
</reference>
<accession>A0A2K5ENX4</accession>